<evidence type="ECO:0000313" key="10">
    <source>
        <dbReference type="Ensembl" id="ENSCJPP00005020131.1"/>
    </source>
</evidence>
<feature type="region of interest" description="Disordered" evidence="6">
    <location>
        <begin position="678"/>
        <end position="733"/>
    </location>
</feature>
<evidence type="ECO:0000256" key="3">
    <source>
        <dbReference type="ARBA" id="ARBA00023125"/>
    </source>
</evidence>
<evidence type="ECO:0000313" key="11">
    <source>
        <dbReference type="Proteomes" id="UP000694412"/>
    </source>
</evidence>
<dbReference type="GO" id="GO:0042791">
    <property type="term" value="P:5S class rRNA transcription by RNA polymerase III"/>
    <property type="evidence" value="ECO:0007669"/>
    <property type="project" value="TreeGrafter"/>
</dbReference>
<feature type="compositionally biased region" description="Acidic residues" evidence="6">
    <location>
        <begin position="1518"/>
        <end position="1530"/>
    </location>
</feature>
<dbReference type="Pfam" id="PF24101">
    <property type="entry name" value="WHD_GTF3C1"/>
    <property type="match status" value="1"/>
</dbReference>
<feature type="region of interest" description="Disordered" evidence="6">
    <location>
        <begin position="1110"/>
        <end position="1151"/>
    </location>
</feature>
<dbReference type="InterPro" id="IPR035625">
    <property type="entry name" value="Tfc3-like_eWH"/>
</dbReference>
<dbReference type="Pfam" id="PF04182">
    <property type="entry name" value="B-block_TFIIIC"/>
    <property type="match status" value="1"/>
</dbReference>
<evidence type="ECO:0000256" key="4">
    <source>
        <dbReference type="ARBA" id="ARBA00023163"/>
    </source>
</evidence>
<feature type="compositionally biased region" description="Acidic residues" evidence="6">
    <location>
        <begin position="473"/>
        <end position="487"/>
    </location>
</feature>
<sequence>MEALWALLDEVSLEGLDGITIGTLWQRLAARTPPFPLPLEPATRQLLWATLSSQPDLRFYLLPRARPPLRLIDRYEEIDVETGILETKRDPLPLEDIYPVYMILDDKDGLQGSCQYFKERVDITDQIRRKDLQPCCTYTEAVEKWGEKLVIVASQDQRYRALIGWEGDPDLKLPDFSYCILERLGRARWQGELQRDLHCEAFKVDAGKIHYHRRVLDRNGLITMQSHVVRLPSGGQQHSILLLLTRFHTDRRSRYDVLMEKLSSMLSARPQQIDTLGNLREELGLCERIFKRLYQYMMNAGLAKVISIPLQEIQPNGGPYKTKKGTDVMVRCLKLLKEFRKKMQGYHDDDKEEIIKVVQPVDIVCERDMLTQAYELIESRGTKGISQAELRLAMNVGKLESRMLCRLLERYKVVKGFMEDEGRQRTTKYISYIFAEESDLNRQFEREKARSEQLATFTLAQVPEDSPPLEDAFSAEEDTLVSESDNEEVVKYGKRRKKGQKANSGSPMKLSFQDPVHQSTPKGENSTLEAVKQESSLSTCPPITDEDGDTAVIEEVRLEDPKVRLQRSHETYRLLKRRNLIVEAVRNLRLIESLFTLQKMVMDQEKQEGVSTKCCKKSIIRLVQKLSQEGLLRIYRTTVIQDGISKKVTFVVHPSVSPSDPLVRSAIEQVRFRISNSSTASRVKVPQTPSSQDHGNEENVRQEAFPESGDTQENSRKDENSRADKTDEKMGITQLKNYRPVTVPGLGRSLGFLPKMPRLKIVHMFLWYLIYGHPLSGTDGKRSDGKKQGSKQKQSVNEAQPIVSSLVYVDDTSWMRYVPPLPLHREFGFGWALVSDILICLPLSLFVQIVQVSYKVDGLEEFLNDPVKKHTLIRFLPMSVRQQLLYRRRYIFTVVENLQRLCYMGLIQFGPTEKFQEKDQVFVYMKRNAVIVDTTTCDPHYNLAQSSRPFERRLHVLNTMQDVENFWFDLQCVCLNTPLGVVRCTRSKKSNPQEEEAALAMEQQSAVDKHNLERKCAMLEYTTGSREVVDDGTIPGDGLGAAGLDSSFYGHLKRNWIWTSYIINKSKKVLSHTLGIVVDFCNKINILGEPKVGPESVVQKKECIEISQEATQDRNKRVRGGKNQKRKRLKKDTGKTTKKKKKEKSVEKSKKLRYHDEADQSALQRMTRLRVTWTVQEDVLLMLCRIASHVLNAKVKGPFVPWQVVRDIMHANFEESLDKTSRSVGRRARYIVRNPQTYLNYKVCLAEVYQDKALIDEFMNRENNYEEPQVCAAEFKQFVERLKTKFSSTLGNPKLEIPDTLQELFARFRVLAIGEDTNQTTKEDSLNSVYDIHYLVLQNLMQSTLALSNNQMKYCQSIQTFRLYREYRDDILVKAFLECQKRSLVNRRRLNHTLGPKKSRALPFVAMSYQLSQSYYRVFTWRFPSTVCTESFQFLQKLKDMGKSDQPDSFLFKDQESKASEDMITFPIDGPGGHCVAMLSLFSLGLVSVNVRIPEQIVVVDSTMVENEVIKSLGKDGLEEEEEEEEDLDDSSGGKRKIEVKAHQASHTNYLLMRGYYAPGIVSTRNLSPSDNIVVNSCQVQVKLRCTPLPGRLTSSQLENMAVGVSSLPETFTRLIKIQEENYNVDSFLRECTERYGYNPRDVAAVLEIRNAIEAASHFGVCKAELGKQFCSYEEDEPARTRNLQQYIQDLIEMQQVLEVGGNSVRLVAIVFAKPWLLHTVCPMDKPEDSKECSGEEEQLGEDTDHPSDGEPPRKRCRTENDGIQEGDQLCQGLQNGLLSVNEGNLDAGITDPVTVKESFNSDGETGSLGGVCENVCFIGRPWRIVDGNLNKPVCKGMMEAVLYHIMTKPGITEGMLLQHYTGILQPVAVLEILQGLEALGCIRKFHMKKASPVSLFSQPLVAEQLHSPKLSEACAAYYEPTVDCTLRMGGVFPTEMNWNKWVQVLHVAPSPCLLTEGGGSQRPSLVLGVKVEVQSRQRCPHCALQHL</sequence>
<feature type="region of interest" description="Disordered" evidence="6">
    <location>
        <begin position="1514"/>
        <end position="1536"/>
    </location>
</feature>
<dbReference type="PANTHER" id="PTHR15180:SF1">
    <property type="entry name" value="GENERAL TRANSCRIPTION FACTOR 3C POLYPEPTIDE 1"/>
    <property type="match status" value="1"/>
</dbReference>
<dbReference type="GO" id="GO:0000127">
    <property type="term" value="C:transcription factor TFIIIC complex"/>
    <property type="evidence" value="ECO:0007669"/>
    <property type="project" value="InterPro"/>
</dbReference>
<feature type="domain" description="General transcription factor 3C polypeptide 1 winged-helix" evidence="8">
    <location>
        <begin position="5"/>
        <end position="61"/>
    </location>
</feature>
<keyword evidence="11" id="KW-1185">Reference proteome</keyword>
<dbReference type="InterPro" id="IPR007309">
    <property type="entry name" value="TFIIIC_Bblock-bd"/>
</dbReference>
<dbReference type="PANTHER" id="PTHR15180">
    <property type="entry name" value="GENERAL TRANSCRIPTION FACTOR 3C POLYPEPTIDE 1"/>
    <property type="match status" value="1"/>
</dbReference>
<evidence type="ECO:0000259" key="9">
    <source>
        <dbReference type="Pfam" id="PF24101"/>
    </source>
</evidence>
<protein>
    <submittedName>
        <fullName evidence="10">Ral transcription factor IIIC subunit 1</fullName>
    </submittedName>
</protein>
<dbReference type="Ensembl" id="ENSCJPT00005027794.1">
    <property type="protein sequence ID" value="ENSCJPP00005020131.1"/>
    <property type="gene ID" value="ENSCJPG00005016094.1"/>
</dbReference>
<dbReference type="InterPro" id="IPR056467">
    <property type="entry name" value="eWH_GTF3C1"/>
</dbReference>
<dbReference type="GeneTree" id="ENSGT00390000008664"/>
<reference evidence="10" key="2">
    <citation type="submission" date="2025-08" db="UniProtKB">
        <authorList>
            <consortium name="Ensembl"/>
        </authorList>
    </citation>
    <scope>IDENTIFICATION</scope>
</reference>
<keyword evidence="3" id="KW-0238">DNA-binding</keyword>
<feature type="region of interest" description="Disordered" evidence="6">
    <location>
        <begin position="1727"/>
        <end position="1761"/>
    </location>
</feature>
<evidence type="ECO:0000259" key="7">
    <source>
        <dbReference type="Pfam" id="PF04182"/>
    </source>
</evidence>
<feature type="compositionally biased region" description="Basic residues" evidence="6">
    <location>
        <begin position="1116"/>
        <end position="1143"/>
    </location>
</feature>
<evidence type="ECO:0000256" key="5">
    <source>
        <dbReference type="ARBA" id="ARBA00023242"/>
    </source>
</evidence>
<dbReference type="GO" id="GO:0006384">
    <property type="term" value="P:transcription initiation at RNA polymerase III promoter"/>
    <property type="evidence" value="ECO:0007669"/>
    <property type="project" value="InterPro"/>
</dbReference>
<dbReference type="GO" id="GO:0005634">
    <property type="term" value="C:nucleus"/>
    <property type="evidence" value="ECO:0007669"/>
    <property type="project" value="UniProtKB-SubCell"/>
</dbReference>
<gene>
    <name evidence="10" type="primary">GTF3C1</name>
</gene>
<feature type="compositionally biased region" description="Polar residues" evidence="6">
    <location>
        <begin position="678"/>
        <end position="693"/>
    </location>
</feature>
<keyword evidence="2" id="KW-0597">Phosphoprotein</keyword>
<keyword evidence="5" id="KW-0539">Nucleus</keyword>
<feature type="domain" description="B-block binding subunit of TFIIIC" evidence="7">
    <location>
        <begin position="174"/>
        <end position="250"/>
    </location>
</feature>
<feature type="compositionally biased region" description="Basic and acidic residues" evidence="6">
    <location>
        <begin position="713"/>
        <end position="730"/>
    </location>
</feature>
<reference evidence="10" key="1">
    <citation type="submission" date="2015-11" db="EMBL/GenBank/DDBJ databases">
        <authorList>
            <consortium name="International Coturnix japonica Genome Analysis Consortium"/>
            <person name="Warren W."/>
            <person name="Burt D.W."/>
            <person name="Antin P.B."/>
            <person name="Lanford R."/>
            <person name="Gros J."/>
            <person name="Wilson R.K."/>
        </authorList>
    </citation>
    <scope>NUCLEOTIDE SEQUENCE [LARGE SCALE GENOMIC DNA]</scope>
</reference>
<feature type="domain" description="GTF3C1 extended winged-helix" evidence="9">
    <location>
        <begin position="569"/>
        <end position="677"/>
    </location>
</feature>
<dbReference type="Pfam" id="PF23704">
    <property type="entry name" value="WHD_GTF3C1_N"/>
    <property type="match status" value="1"/>
</dbReference>
<accession>A0A8C2U0I0</accession>
<comment type="subcellular location">
    <subcellularLocation>
        <location evidence="1">Nucleus</location>
    </subcellularLocation>
</comment>
<dbReference type="InterPro" id="IPR044210">
    <property type="entry name" value="Tfc3-like"/>
</dbReference>
<evidence type="ECO:0000256" key="6">
    <source>
        <dbReference type="SAM" id="MobiDB-lite"/>
    </source>
</evidence>
<feature type="compositionally biased region" description="Basic and acidic residues" evidence="6">
    <location>
        <begin position="1743"/>
        <end position="1761"/>
    </location>
</feature>
<evidence type="ECO:0000256" key="2">
    <source>
        <dbReference type="ARBA" id="ARBA00022553"/>
    </source>
</evidence>
<organism evidence="10 11">
    <name type="scientific">Coturnix japonica</name>
    <name type="common">Japanese quail</name>
    <name type="synonym">Coturnix coturnix japonica</name>
    <dbReference type="NCBI Taxonomy" id="93934"/>
    <lineage>
        <taxon>Eukaryota</taxon>
        <taxon>Metazoa</taxon>
        <taxon>Chordata</taxon>
        <taxon>Craniata</taxon>
        <taxon>Vertebrata</taxon>
        <taxon>Euteleostomi</taxon>
        <taxon>Archelosauria</taxon>
        <taxon>Archosauria</taxon>
        <taxon>Dinosauria</taxon>
        <taxon>Saurischia</taxon>
        <taxon>Theropoda</taxon>
        <taxon>Coelurosauria</taxon>
        <taxon>Aves</taxon>
        <taxon>Neognathae</taxon>
        <taxon>Galloanserae</taxon>
        <taxon>Galliformes</taxon>
        <taxon>Phasianidae</taxon>
        <taxon>Perdicinae</taxon>
        <taxon>Coturnix</taxon>
    </lineage>
</organism>
<name>A0A8C2U0I0_COTJA</name>
<dbReference type="GO" id="GO:0003677">
    <property type="term" value="F:DNA binding"/>
    <property type="evidence" value="ECO:0007669"/>
    <property type="project" value="UniProtKB-KW"/>
</dbReference>
<dbReference type="InterPro" id="IPR056428">
    <property type="entry name" value="WH_GTF3C1"/>
</dbReference>
<evidence type="ECO:0000256" key="1">
    <source>
        <dbReference type="ARBA" id="ARBA00004123"/>
    </source>
</evidence>
<dbReference type="Proteomes" id="UP000694412">
    <property type="component" value="Chromosome 14"/>
</dbReference>
<keyword evidence="4" id="KW-0804">Transcription</keyword>
<dbReference type="CDD" id="cd16169">
    <property type="entry name" value="Tau138_eWH"/>
    <property type="match status" value="1"/>
</dbReference>
<feature type="region of interest" description="Disordered" evidence="6">
    <location>
        <begin position="462"/>
        <end position="548"/>
    </location>
</feature>
<reference evidence="10" key="3">
    <citation type="submission" date="2025-09" db="UniProtKB">
        <authorList>
            <consortium name="Ensembl"/>
        </authorList>
    </citation>
    <scope>IDENTIFICATION</scope>
</reference>
<proteinExistence type="predicted"/>
<feature type="compositionally biased region" description="Polar residues" evidence="6">
    <location>
        <begin position="516"/>
        <end position="541"/>
    </location>
</feature>
<evidence type="ECO:0000259" key="8">
    <source>
        <dbReference type="Pfam" id="PF23704"/>
    </source>
</evidence>